<protein>
    <submittedName>
        <fullName evidence="2">Uncharacterized protein</fullName>
    </submittedName>
</protein>
<evidence type="ECO:0000313" key="3">
    <source>
        <dbReference type="Proteomes" id="UP001140510"/>
    </source>
</evidence>
<organism evidence="2 3">
    <name type="scientific">Didymella pomorum</name>
    <dbReference type="NCBI Taxonomy" id="749634"/>
    <lineage>
        <taxon>Eukaryota</taxon>
        <taxon>Fungi</taxon>
        <taxon>Dikarya</taxon>
        <taxon>Ascomycota</taxon>
        <taxon>Pezizomycotina</taxon>
        <taxon>Dothideomycetes</taxon>
        <taxon>Pleosporomycetidae</taxon>
        <taxon>Pleosporales</taxon>
        <taxon>Pleosporineae</taxon>
        <taxon>Didymellaceae</taxon>
        <taxon>Didymella</taxon>
    </lineage>
</organism>
<comment type="caution">
    <text evidence="2">The sequence shown here is derived from an EMBL/GenBank/DDBJ whole genome shotgun (WGS) entry which is preliminary data.</text>
</comment>
<proteinExistence type="predicted"/>
<reference evidence="2" key="1">
    <citation type="submission" date="2022-10" db="EMBL/GenBank/DDBJ databases">
        <title>Tapping the CABI collections for fungal endophytes: first genome assemblies for Collariella, Neodidymelliopsis, Ascochyta clinopodiicola, Didymella pomorum, Didymosphaeria variabile, Neocosmospora piperis and Neocucurbitaria cava.</title>
        <authorList>
            <person name="Hill R."/>
        </authorList>
    </citation>
    <scope>NUCLEOTIDE SEQUENCE</scope>
    <source>
        <strain evidence="2">IMI 355091</strain>
    </source>
</reference>
<feature type="compositionally biased region" description="Polar residues" evidence="1">
    <location>
        <begin position="117"/>
        <end position="128"/>
    </location>
</feature>
<gene>
    <name evidence="2" type="ORF">N0V91_002073</name>
</gene>
<dbReference type="AlphaFoldDB" id="A0A9W8ZMU9"/>
<feature type="region of interest" description="Disordered" evidence="1">
    <location>
        <begin position="104"/>
        <end position="129"/>
    </location>
</feature>
<evidence type="ECO:0000313" key="2">
    <source>
        <dbReference type="EMBL" id="KAJ4410064.1"/>
    </source>
</evidence>
<dbReference type="Proteomes" id="UP001140510">
    <property type="component" value="Unassembled WGS sequence"/>
</dbReference>
<sequence>MSPIPSFRHGSIQAYSRARKAGRQLGITVPKEKHEQTLRIKNHAIEVQRITTHHRNATIAEKTDVIAKMAERAMGGGNIEKAALATADQKAKDHNVKRFLKTFSTKSTSSKHRHSHNGPSLSPATSKVTRIPNHAIRAPMYRTARNAESAEGYYLKDNYPLLHNSQLEPYKDIIEGLSVNRKDSRHKGKVNELLAQQVEALDLADGRAGSGDAGMSVD</sequence>
<evidence type="ECO:0000256" key="1">
    <source>
        <dbReference type="SAM" id="MobiDB-lite"/>
    </source>
</evidence>
<keyword evidence="3" id="KW-1185">Reference proteome</keyword>
<accession>A0A9W8ZMU9</accession>
<dbReference type="EMBL" id="JAPEVA010000009">
    <property type="protein sequence ID" value="KAJ4410064.1"/>
    <property type="molecule type" value="Genomic_DNA"/>
</dbReference>
<name>A0A9W8ZMU9_9PLEO</name>